<protein>
    <recommendedName>
        <fullName evidence="5">BRCT domain-containing protein</fullName>
    </recommendedName>
</protein>
<keyword evidence="2" id="KW-0227">DNA damage</keyword>
<evidence type="ECO:0000256" key="4">
    <source>
        <dbReference type="SAM" id="MobiDB-lite"/>
    </source>
</evidence>
<dbReference type="EMBL" id="JAGHQL010000009">
    <property type="protein sequence ID" value="KAH0545166.1"/>
    <property type="molecule type" value="Genomic_DNA"/>
</dbReference>
<dbReference type="SMART" id="SM00292">
    <property type="entry name" value="BRCT"/>
    <property type="match status" value="1"/>
</dbReference>
<evidence type="ECO:0000313" key="7">
    <source>
        <dbReference type="Proteomes" id="UP000698800"/>
    </source>
</evidence>
<evidence type="ECO:0000313" key="6">
    <source>
        <dbReference type="EMBL" id="KAH0545166.1"/>
    </source>
</evidence>
<evidence type="ECO:0000256" key="3">
    <source>
        <dbReference type="ARBA" id="ARBA00023242"/>
    </source>
</evidence>
<feature type="compositionally biased region" description="Polar residues" evidence="4">
    <location>
        <begin position="177"/>
        <end position="187"/>
    </location>
</feature>
<feature type="domain" description="BRCT" evidence="5">
    <location>
        <begin position="305"/>
        <end position="390"/>
    </location>
</feature>
<feature type="region of interest" description="Disordered" evidence="4">
    <location>
        <begin position="168"/>
        <end position="299"/>
    </location>
</feature>
<dbReference type="InterPro" id="IPR036420">
    <property type="entry name" value="BRCT_dom_sf"/>
</dbReference>
<keyword evidence="3" id="KW-0539">Nucleus</keyword>
<organism evidence="6 7">
    <name type="scientific">Glutinoglossum americanum</name>
    <dbReference type="NCBI Taxonomy" id="1670608"/>
    <lineage>
        <taxon>Eukaryota</taxon>
        <taxon>Fungi</taxon>
        <taxon>Dikarya</taxon>
        <taxon>Ascomycota</taxon>
        <taxon>Pezizomycotina</taxon>
        <taxon>Geoglossomycetes</taxon>
        <taxon>Geoglossales</taxon>
        <taxon>Geoglossaceae</taxon>
        <taxon>Glutinoglossum</taxon>
    </lineage>
</organism>
<dbReference type="Proteomes" id="UP000698800">
    <property type="component" value="Unassembled WGS sequence"/>
</dbReference>
<dbReference type="InterPro" id="IPR051579">
    <property type="entry name" value="DDR_Transcriptional_Reg"/>
</dbReference>
<evidence type="ECO:0000256" key="1">
    <source>
        <dbReference type="ARBA" id="ARBA00004123"/>
    </source>
</evidence>
<dbReference type="GO" id="GO:0006974">
    <property type="term" value="P:DNA damage response"/>
    <property type="evidence" value="ECO:0007669"/>
    <property type="project" value="UniProtKB-KW"/>
</dbReference>
<dbReference type="PANTHER" id="PTHR23196">
    <property type="entry name" value="PAX TRANSCRIPTION ACTIVATION DOMAIN INTERACTING PROTEIN"/>
    <property type="match status" value="1"/>
</dbReference>
<dbReference type="InterPro" id="IPR001357">
    <property type="entry name" value="BRCT_dom"/>
</dbReference>
<comment type="caution">
    <text evidence="6">The sequence shown here is derived from an EMBL/GenBank/DDBJ whole genome shotgun (WGS) entry which is preliminary data.</text>
</comment>
<sequence>MGSLNYFVRQSVSDSSFRELEFKPGNAQVPLCYEINVNPDTNELELGKQITSAKKSRAQAILYAYAGNVFLEACVPNKVALASSCTADDELQFTYLQPMVMDKKVLIKMRPEDEISIGAVKFSIGFTKEPKVQVASSPVLGDEKIADLSTEHDKLDRTSIQVARSMCESTPLAGTRGSLSTPKTSVETQEKVLDTPVLESRHSASNNAPIKDSSLEDSLPPIASTKRRKGITTYKSSTSEQGDTSAARKRKPRSPEEPVSTKRLPKRSRTANVSDNAPLEEPSPAEGATNKGSRTARNVLYNGPVPRIVFSNSKVPEKPELMKFLRAAGAKRLNAVSENTSNFLCVGPGELKRTSKLTLSVALGKTIATDEWVVDSEQAGHLLDPAPYLPRDPTREQAWRFNLAEAIQRGRDKVKVLEGWSVYFTPSLSRDLGESIKELQQIALSAGASSVQTRLPLVAAEAFTNTVLLGNEGDKDASELTDLGWKLYSKDLLSLSILRGRLDMNSDEFKLSFQPTSQRTKSRVTRGR</sequence>
<keyword evidence="7" id="KW-1185">Reference proteome</keyword>
<dbReference type="PANTHER" id="PTHR23196:SF1">
    <property type="entry name" value="PAX-INTERACTING PROTEIN 1"/>
    <property type="match status" value="1"/>
</dbReference>
<accession>A0A9P8IET4</accession>
<dbReference type="AlphaFoldDB" id="A0A9P8IET4"/>
<dbReference type="Pfam" id="PF00533">
    <property type="entry name" value="BRCT"/>
    <property type="match status" value="1"/>
</dbReference>
<name>A0A9P8IET4_9PEZI</name>
<comment type="subcellular location">
    <subcellularLocation>
        <location evidence="1">Nucleus</location>
    </subcellularLocation>
</comment>
<feature type="compositionally biased region" description="Polar residues" evidence="4">
    <location>
        <begin position="233"/>
        <end position="244"/>
    </location>
</feature>
<proteinExistence type="predicted"/>
<reference evidence="6" key="1">
    <citation type="submission" date="2021-03" db="EMBL/GenBank/DDBJ databases">
        <title>Comparative genomics and phylogenomic investigation of the class Geoglossomycetes provide insights into ecological specialization and systematics.</title>
        <authorList>
            <person name="Melie T."/>
            <person name="Pirro S."/>
            <person name="Miller A.N."/>
            <person name="Quandt A."/>
        </authorList>
    </citation>
    <scope>NUCLEOTIDE SEQUENCE</scope>
    <source>
        <strain evidence="6">GBOQ0MN5Z8</strain>
    </source>
</reference>
<evidence type="ECO:0000256" key="2">
    <source>
        <dbReference type="ARBA" id="ARBA00022763"/>
    </source>
</evidence>
<dbReference type="OrthoDB" id="342264at2759"/>
<evidence type="ECO:0000259" key="5">
    <source>
        <dbReference type="PROSITE" id="PS50172"/>
    </source>
</evidence>
<dbReference type="GO" id="GO:0005634">
    <property type="term" value="C:nucleus"/>
    <property type="evidence" value="ECO:0007669"/>
    <property type="project" value="UniProtKB-SubCell"/>
</dbReference>
<gene>
    <name evidence="6" type="ORF">FGG08_000778</name>
</gene>
<dbReference type="Gene3D" id="3.40.50.10190">
    <property type="entry name" value="BRCT domain"/>
    <property type="match status" value="2"/>
</dbReference>
<dbReference type="SUPFAM" id="SSF52113">
    <property type="entry name" value="BRCT domain"/>
    <property type="match status" value="1"/>
</dbReference>
<dbReference type="PROSITE" id="PS50172">
    <property type="entry name" value="BRCT"/>
    <property type="match status" value="1"/>
</dbReference>